<dbReference type="GO" id="GO:0005886">
    <property type="term" value="C:plasma membrane"/>
    <property type="evidence" value="ECO:0007669"/>
    <property type="project" value="UniProtKB-SubCell"/>
</dbReference>
<dbReference type="PATRIC" id="fig|718255.3.peg.3385"/>
<keyword evidence="4 7" id="KW-0812">Transmembrane</keyword>
<dbReference type="InterPro" id="IPR035906">
    <property type="entry name" value="MetI-like_sf"/>
</dbReference>
<feature type="transmembrane region" description="Helical" evidence="7">
    <location>
        <begin position="126"/>
        <end position="147"/>
    </location>
</feature>
<dbReference type="HOGENOM" id="CLU_016047_16_2_9"/>
<feature type="transmembrane region" description="Helical" evidence="7">
    <location>
        <begin position="20"/>
        <end position="42"/>
    </location>
</feature>
<sequence length="162" mass="18239">MMIPYTVLMIPQFLIWQSVGGYNTFLPLTVPCFFGSAFNVFLVKQFYSGIPKEYDEAAIVDGANYFTIYAKIILPMSKPALCTVGVFTFMNTWNDFMGPLLYLDDQKLKTVSLALQNFMGEHTSQWNLLMAVATVITLPMIAVYFAAQKYFIEGITFSGLKG</sequence>
<keyword evidence="5 7" id="KW-1133">Transmembrane helix</keyword>
<evidence type="ECO:0000256" key="4">
    <source>
        <dbReference type="ARBA" id="ARBA00022692"/>
    </source>
</evidence>
<dbReference type="PANTHER" id="PTHR43744">
    <property type="entry name" value="ABC TRANSPORTER PERMEASE PROTEIN MG189-RELATED-RELATED"/>
    <property type="match status" value="1"/>
</dbReference>
<name>D4KZE0_9FIRM</name>
<evidence type="ECO:0000256" key="3">
    <source>
        <dbReference type="ARBA" id="ARBA00022475"/>
    </source>
</evidence>
<evidence type="ECO:0000256" key="6">
    <source>
        <dbReference type="ARBA" id="ARBA00023136"/>
    </source>
</evidence>
<feature type="domain" description="ABC transmembrane type-1" evidence="8">
    <location>
        <begin position="1"/>
        <end position="147"/>
    </location>
</feature>
<dbReference type="EMBL" id="FP929050">
    <property type="protein sequence ID" value="CBL12730.1"/>
    <property type="molecule type" value="Genomic_DNA"/>
</dbReference>
<dbReference type="KEGG" id="rix:RO1_22220"/>
<gene>
    <name evidence="9" type="ORF">RO1_22220</name>
</gene>
<dbReference type="InterPro" id="IPR000515">
    <property type="entry name" value="MetI-like"/>
</dbReference>
<dbReference type="CDD" id="cd06261">
    <property type="entry name" value="TM_PBP2"/>
    <property type="match status" value="1"/>
</dbReference>
<dbReference type="Pfam" id="PF00528">
    <property type="entry name" value="BPD_transp_1"/>
    <property type="match status" value="1"/>
</dbReference>
<evidence type="ECO:0000313" key="10">
    <source>
        <dbReference type="Proteomes" id="UP000008953"/>
    </source>
</evidence>
<keyword evidence="9" id="KW-0762">Sugar transport</keyword>
<keyword evidence="2 7" id="KW-0813">Transport</keyword>
<reference evidence="9 10" key="2">
    <citation type="submission" date="2010-03" db="EMBL/GenBank/DDBJ databases">
        <authorList>
            <person name="Pajon A."/>
        </authorList>
    </citation>
    <scope>NUCLEOTIDE SEQUENCE [LARGE SCALE GENOMIC DNA]</scope>
    <source>
        <strain evidence="9 10">XB6B4</strain>
    </source>
</reference>
<keyword evidence="3" id="KW-1003">Cell membrane</keyword>
<reference evidence="9 10" key="1">
    <citation type="submission" date="2010-03" db="EMBL/GenBank/DDBJ databases">
        <title>The genome sequence of Roseburia intestinalis XB6B4.</title>
        <authorList>
            <consortium name="metaHIT consortium -- http://www.metahit.eu/"/>
            <person name="Pajon A."/>
            <person name="Turner K."/>
            <person name="Parkhill J."/>
            <person name="Bernalier A."/>
        </authorList>
    </citation>
    <scope>NUCLEOTIDE SEQUENCE [LARGE SCALE GENOMIC DNA]</scope>
    <source>
        <strain evidence="9 10">XB6B4</strain>
    </source>
</reference>
<evidence type="ECO:0000256" key="7">
    <source>
        <dbReference type="RuleBase" id="RU363032"/>
    </source>
</evidence>
<keyword evidence="6 7" id="KW-0472">Membrane</keyword>
<dbReference type="Proteomes" id="UP000008953">
    <property type="component" value="Chromosome"/>
</dbReference>
<dbReference type="SUPFAM" id="SSF161098">
    <property type="entry name" value="MetI-like"/>
    <property type="match status" value="1"/>
</dbReference>
<evidence type="ECO:0000256" key="2">
    <source>
        <dbReference type="ARBA" id="ARBA00022448"/>
    </source>
</evidence>
<dbReference type="GO" id="GO:0055085">
    <property type="term" value="P:transmembrane transport"/>
    <property type="evidence" value="ECO:0007669"/>
    <property type="project" value="InterPro"/>
</dbReference>
<proteinExistence type="inferred from homology"/>
<comment type="similarity">
    <text evidence="7">Belongs to the binding-protein-dependent transport system permease family.</text>
</comment>
<evidence type="ECO:0000256" key="1">
    <source>
        <dbReference type="ARBA" id="ARBA00004651"/>
    </source>
</evidence>
<dbReference type="AlphaFoldDB" id="D4KZE0"/>
<dbReference type="PROSITE" id="PS50928">
    <property type="entry name" value="ABC_TM1"/>
    <property type="match status" value="1"/>
</dbReference>
<dbReference type="PANTHER" id="PTHR43744:SF8">
    <property type="entry name" value="SN-GLYCEROL-3-PHOSPHATE TRANSPORT SYSTEM PERMEASE PROTEIN UGPE"/>
    <property type="match status" value="1"/>
</dbReference>
<comment type="subcellular location">
    <subcellularLocation>
        <location evidence="1 7">Cell membrane</location>
        <topology evidence="1 7">Multi-pass membrane protein</topology>
    </subcellularLocation>
</comment>
<accession>D4KZE0</accession>
<organism evidence="9 10">
    <name type="scientific">Roseburia intestinalis XB6B4</name>
    <dbReference type="NCBI Taxonomy" id="718255"/>
    <lineage>
        <taxon>Bacteria</taxon>
        <taxon>Bacillati</taxon>
        <taxon>Bacillota</taxon>
        <taxon>Clostridia</taxon>
        <taxon>Lachnospirales</taxon>
        <taxon>Lachnospiraceae</taxon>
        <taxon>Roseburia</taxon>
    </lineage>
</organism>
<evidence type="ECO:0000259" key="8">
    <source>
        <dbReference type="PROSITE" id="PS50928"/>
    </source>
</evidence>
<evidence type="ECO:0000256" key="5">
    <source>
        <dbReference type="ARBA" id="ARBA00022989"/>
    </source>
</evidence>
<protein>
    <submittedName>
        <fullName evidence="9">ABC-type sugar transport system, permease component</fullName>
    </submittedName>
</protein>
<evidence type="ECO:0000313" key="9">
    <source>
        <dbReference type="EMBL" id="CBL12730.1"/>
    </source>
</evidence>
<dbReference type="Gene3D" id="1.10.3720.10">
    <property type="entry name" value="MetI-like"/>
    <property type="match status" value="1"/>
</dbReference>